<protein>
    <recommendedName>
        <fullName evidence="6">Cytochrome P450</fullName>
    </recommendedName>
</protein>
<dbReference type="GO" id="GO:0020037">
    <property type="term" value="F:heme binding"/>
    <property type="evidence" value="ECO:0007669"/>
    <property type="project" value="InterPro"/>
</dbReference>
<dbReference type="Pfam" id="PF00067">
    <property type="entry name" value="p450"/>
    <property type="match status" value="1"/>
</dbReference>
<comment type="similarity">
    <text evidence="2 3">Belongs to the cytochrome P450 family.</text>
</comment>
<reference evidence="4" key="1">
    <citation type="submission" date="2021-02" db="EMBL/GenBank/DDBJ databases">
        <authorList>
            <person name="Nowell W R."/>
        </authorList>
    </citation>
    <scope>NUCLEOTIDE SEQUENCE</scope>
</reference>
<name>A0A8S3KIC4_9BILA</name>
<proteinExistence type="inferred from homology"/>
<evidence type="ECO:0008006" key="6">
    <source>
        <dbReference type="Google" id="ProtNLM"/>
    </source>
</evidence>
<dbReference type="PROSITE" id="PS00086">
    <property type="entry name" value="CYTOCHROME_P450"/>
    <property type="match status" value="1"/>
</dbReference>
<comment type="cofactor">
    <cofactor evidence="1">
        <name>heme</name>
        <dbReference type="ChEBI" id="CHEBI:30413"/>
    </cofactor>
</comment>
<dbReference type="SUPFAM" id="SSF48264">
    <property type="entry name" value="Cytochrome P450"/>
    <property type="match status" value="1"/>
</dbReference>
<feature type="non-terminal residue" evidence="4">
    <location>
        <position position="1"/>
    </location>
</feature>
<dbReference type="Proteomes" id="UP000676336">
    <property type="component" value="Unassembled WGS sequence"/>
</dbReference>
<dbReference type="Gene3D" id="1.10.630.10">
    <property type="entry name" value="Cytochrome P450"/>
    <property type="match status" value="1"/>
</dbReference>
<dbReference type="InterPro" id="IPR001128">
    <property type="entry name" value="Cyt_P450"/>
</dbReference>
<dbReference type="InterPro" id="IPR036396">
    <property type="entry name" value="Cyt_P450_sf"/>
</dbReference>
<keyword evidence="3" id="KW-0479">Metal-binding</keyword>
<dbReference type="InterPro" id="IPR050121">
    <property type="entry name" value="Cytochrome_P450_monoxygenase"/>
</dbReference>
<evidence type="ECO:0000313" key="4">
    <source>
        <dbReference type="EMBL" id="CAF5229562.1"/>
    </source>
</evidence>
<dbReference type="AlphaFoldDB" id="A0A8S3KIC4"/>
<dbReference type="InterPro" id="IPR017972">
    <property type="entry name" value="Cyt_P450_CS"/>
</dbReference>
<keyword evidence="3" id="KW-0503">Monooxygenase</keyword>
<sequence length="88" mass="9942">HADPKEFIPERFLAEDQSHHPLAMITFGGGHRACIGQELAWFELKAAIVRLMQRGIIFEDTPENTGGYEEQVTCFPKALAVLVRFEQS</sequence>
<dbReference type="GO" id="GO:0004497">
    <property type="term" value="F:monooxygenase activity"/>
    <property type="evidence" value="ECO:0007669"/>
    <property type="project" value="UniProtKB-KW"/>
</dbReference>
<organism evidence="4 5">
    <name type="scientific">Rotaria magnacalcarata</name>
    <dbReference type="NCBI Taxonomy" id="392030"/>
    <lineage>
        <taxon>Eukaryota</taxon>
        <taxon>Metazoa</taxon>
        <taxon>Spiralia</taxon>
        <taxon>Gnathifera</taxon>
        <taxon>Rotifera</taxon>
        <taxon>Eurotatoria</taxon>
        <taxon>Bdelloidea</taxon>
        <taxon>Philodinida</taxon>
        <taxon>Philodinidae</taxon>
        <taxon>Rotaria</taxon>
    </lineage>
</organism>
<dbReference type="PANTHER" id="PTHR24305:SF166">
    <property type="entry name" value="CYTOCHROME P450 12A4, MITOCHONDRIAL-RELATED"/>
    <property type="match status" value="1"/>
</dbReference>
<gene>
    <name evidence="4" type="ORF">SMN809_LOCUS86482</name>
</gene>
<dbReference type="PANTHER" id="PTHR24305">
    <property type="entry name" value="CYTOCHROME P450"/>
    <property type="match status" value="1"/>
</dbReference>
<dbReference type="GO" id="GO:0005506">
    <property type="term" value="F:iron ion binding"/>
    <property type="evidence" value="ECO:0007669"/>
    <property type="project" value="InterPro"/>
</dbReference>
<keyword evidence="3" id="KW-0560">Oxidoreductase</keyword>
<evidence type="ECO:0000256" key="3">
    <source>
        <dbReference type="RuleBase" id="RU000461"/>
    </source>
</evidence>
<evidence type="ECO:0000313" key="5">
    <source>
        <dbReference type="Proteomes" id="UP000676336"/>
    </source>
</evidence>
<keyword evidence="3" id="KW-0408">Iron</keyword>
<evidence type="ECO:0000256" key="1">
    <source>
        <dbReference type="ARBA" id="ARBA00001971"/>
    </source>
</evidence>
<dbReference type="GO" id="GO:0016705">
    <property type="term" value="F:oxidoreductase activity, acting on paired donors, with incorporation or reduction of molecular oxygen"/>
    <property type="evidence" value="ECO:0007669"/>
    <property type="project" value="InterPro"/>
</dbReference>
<dbReference type="EMBL" id="CAJOBI010371095">
    <property type="protein sequence ID" value="CAF5229562.1"/>
    <property type="molecule type" value="Genomic_DNA"/>
</dbReference>
<comment type="caution">
    <text evidence="4">The sequence shown here is derived from an EMBL/GenBank/DDBJ whole genome shotgun (WGS) entry which is preliminary data.</text>
</comment>
<keyword evidence="3" id="KW-0349">Heme</keyword>
<evidence type="ECO:0000256" key="2">
    <source>
        <dbReference type="ARBA" id="ARBA00010617"/>
    </source>
</evidence>
<accession>A0A8S3KIC4</accession>